<dbReference type="Pfam" id="PF07282">
    <property type="entry name" value="Cas12f1-like_TNB"/>
    <property type="match status" value="1"/>
</dbReference>
<comment type="caution">
    <text evidence="6">The sequence shown here is derived from an EMBL/GenBank/DDBJ whole genome shotgun (WGS) entry which is preliminary data.</text>
</comment>
<dbReference type="Pfam" id="PF12323">
    <property type="entry name" value="HTH_OrfB_IS605"/>
    <property type="match status" value="1"/>
</dbReference>
<dbReference type="PANTHER" id="PTHR36172:SF1">
    <property type="entry name" value="RESOLVASE-RELATED"/>
    <property type="match status" value="1"/>
</dbReference>
<dbReference type="RefSeq" id="WP_413268790.1">
    <property type="nucleotide sequence ID" value="NZ_JBHFNQ010000015.1"/>
</dbReference>
<dbReference type="EMBL" id="JBHFNQ010000015">
    <property type="protein sequence ID" value="MFB2875625.1"/>
    <property type="molecule type" value="Genomic_DNA"/>
</dbReference>
<evidence type="ECO:0000256" key="2">
    <source>
        <dbReference type="ARBA" id="ARBA00022833"/>
    </source>
</evidence>
<evidence type="ECO:0000256" key="3">
    <source>
        <dbReference type="ARBA" id="ARBA00023125"/>
    </source>
</evidence>
<evidence type="ECO:0000256" key="1">
    <source>
        <dbReference type="ARBA" id="ARBA00022723"/>
    </source>
</evidence>
<dbReference type="Proteomes" id="UP001576774">
    <property type="component" value="Unassembled WGS sequence"/>
</dbReference>
<sequence length="216" mass="24984">MYLKLSPQQKQKIKYWFGVSRFAYNETIRYLQQKGTKAQWKKIKTGIIQSLPDWCKDAPYQIKNIAVKDACQAVKKAKEKYVNGGGISRCKFMSRKGKRRIRSKSVRQMLTLSHYKFKLFLKHKAFEHNKIVIDVNEGYTSKTVSWTGEIIDKLGGAKFIKSGIDNRVMNRDLNGARGIFLRALVDTVRPEKGFFCFVEPTPLRDSQPLPSCKRLI</sequence>
<feature type="domain" description="Transposase putative helix-turn-helix" evidence="5">
    <location>
        <begin position="6"/>
        <end position="33"/>
    </location>
</feature>
<keyword evidence="3" id="KW-0238">DNA-binding</keyword>
<protein>
    <submittedName>
        <fullName evidence="6">Zinc ribbon domain-containing protein</fullName>
    </submittedName>
</protein>
<reference evidence="6 7" key="1">
    <citation type="submission" date="2024-09" db="EMBL/GenBank/DDBJ databases">
        <title>Floridaenema gen nov. (Aerosakkonemataceae, Aerosakkonematales ord. nov., Cyanobacteria) from benthic tropical and subtropical fresh waters, with the description of four new species.</title>
        <authorList>
            <person name="Moretto J.A."/>
            <person name="Berthold D.E."/>
            <person name="Lefler F.W."/>
            <person name="Huang I.-S."/>
            <person name="Laughinghouse H. IV."/>
        </authorList>
    </citation>
    <scope>NUCLEOTIDE SEQUENCE [LARGE SCALE GENOMIC DNA]</scope>
    <source>
        <strain evidence="6 7">BLCC-F46</strain>
    </source>
</reference>
<dbReference type="InterPro" id="IPR021027">
    <property type="entry name" value="Transposase_put_HTH"/>
</dbReference>
<keyword evidence="7" id="KW-1185">Reference proteome</keyword>
<gene>
    <name evidence="6" type="ORF">ACE1CC_01915</name>
</gene>
<organism evidence="6 7">
    <name type="scientific">Floridaenema aerugineum BLCC-F46</name>
    <dbReference type="NCBI Taxonomy" id="3153654"/>
    <lineage>
        <taxon>Bacteria</taxon>
        <taxon>Bacillati</taxon>
        <taxon>Cyanobacteriota</taxon>
        <taxon>Cyanophyceae</taxon>
        <taxon>Oscillatoriophycideae</taxon>
        <taxon>Aerosakkonematales</taxon>
        <taxon>Aerosakkonemataceae</taxon>
        <taxon>Floridanema</taxon>
        <taxon>Floridanema aerugineum</taxon>
    </lineage>
</organism>
<feature type="domain" description="Cas12f1-like TNB" evidence="4">
    <location>
        <begin position="114"/>
        <end position="179"/>
    </location>
</feature>
<dbReference type="PANTHER" id="PTHR36172">
    <property type="match status" value="1"/>
</dbReference>
<keyword evidence="1" id="KW-0479">Metal-binding</keyword>
<evidence type="ECO:0000259" key="4">
    <source>
        <dbReference type="Pfam" id="PF07282"/>
    </source>
</evidence>
<keyword evidence="2" id="KW-0862">Zinc</keyword>
<evidence type="ECO:0000313" key="6">
    <source>
        <dbReference type="EMBL" id="MFB2875625.1"/>
    </source>
</evidence>
<proteinExistence type="predicted"/>
<accession>A0ABV4WYN4</accession>
<dbReference type="InterPro" id="IPR051491">
    <property type="entry name" value="Recombinase/Transposase-rel"/>
</dbReference>
<dbReference type="InterPro" id="IPR010095">
    <property type="entry name" value="Cas12f1-like_TNB"/>
</dbReference>
<evidence type="ECO:0000259" key="5">
    <source>
        <dbReference type="Pfam" id="PF12323"/>
    </source>
</evidence>
<name>A0ABV4WYN4_9CYAN</name>
<evidence type="ECO:0000313" key="7">
    <source>
        <dbReference type="Proteomes" id="UP001576774"/>
    </source>
</evidence>